<dbReference type="EMBL" id="LAZR01000654">
    <property type="protein sequence ID" value="KKN61542.1"/>
    <property type="molecule type" value="Genomic_DNA"/>
</dbReference>
<keyword evidence="1" id="KW-0812">Transmembrane</keyword>
<name>A0A0F9SGX9_9ZZZZ</name>
<dbReference type="AlphaFoldDB" id="A0A0F9SGX9"/>
<evidence type="ECO:0000256" key="1">
    <source>
        <dbReference type="SAM" id="Phobius"/>
    </source>
</evidence>
<keyword evidence="1" id="KW-0472">Membrane</keyword>
<feature type="transmembrane region" description="Helical" evidence="1">
    <location>
        <begin position="7"/>
        <end position="27"/>
    </location>
</feature>
<sequence>MKVKGVIVALIGLLIMGFGVGMMLYSLNSETSSWGYGYAMLAGGFLIVFSGLYLVYKAKETGDIE</sequence>
<organism evidence="2">
    <name type="scientific">marine sediment metagenome</name>
    <dbReference type="NCBI Taxonomy" id="412755"/>
    <lineage>
        <taxon>unclassified sequences</taxon>
        <taxon>metagenomes</taxon>
        <taxon>ecological metagenomes</taxon>
    </lineage>
</organism>
<accession>A0A0F9SGX9</accession>
<keyword evidence="1" id="KW-1133">Transmembrane helix</keyword>
<gene>
    <name evidence="2" type="ORF">LCGC14_0520710</name>
</gene>
<proteinExistence type="predicted"/>
<protein>
    <submittedName>
        <fullName evidence="2">Uncharacterized protein</fullName>
    </submittedName>
</protein>
<evidence type="ECO:0000313" key="2">
    <source>
        <dbReference type="EMBL" id="KKN61542.1"/>
    </source>
</evidence>
<feature type="transmembrane region" description="Helical" evidence="1">
    <location>
        <begin position="33"/>
        <end position="56"/>
    </location>
</feature>
<comment type="caution">
    <text evidence="2">The sequence shown here is derived from an EMBL/GenBank/DDBJ whole genome shotgun (WGS) entry which is preliminary data.</text>
</comment>
<reference evidence="2" key="1">
    <citation type="journal article" date="2015" name="Nature">
        <title>Complex archaea that bridge the gap between prokaryotes and eukaryotes.</title>
        <authorList>
            <person name="Spang A."/>
            <person name="Saw J.H."/>
            <person name="Jorgensen S.L."/>
            <person name="Zaremba-Niedzwiedzka K."/>
            <person name="Martijn J."/>
            <person name="Lind A.E."/>
            <person name="van Eijk R."/>
            <person name="Schleper C."/>
            <person name="Guy L."/>
            <person name="Ettema T.J."/>
        </authorList>
    </citation>
    <scope>NUCLEOTIDE SEQUENCE</scope>
</reference>